<dbReference type="RefSeq" id="WP_138671388.1">
    <property type="nucleotide sequence ID" value="NZ_VCKY01000171.1"/>
</dbReference>
<dbReference type="AlphaFoldDB" id="A0A5S4F468"/>
<keyword evidence="2" id="KW-1185">Reference proteome</keyword>
<evidence type="ECO:0000313" key="2">
    <source>
        <dbReference type="Proteomes" id="UP000309128"/>
    </source>
</evidence>
<name>A0A5S4F468_9ACTN</name>
<dbReference type="OrthoDB" id="4135799at2"/>
<sequence>MPEMDIAKIVAVVKQGKTVVSGEDSMIVDAVLRATEENRKATFYVPRALHEEVMARYWTSERLKQTGTEPVSDEEARRIKAELDLDINGYSNRIDCPRCGHVYDMYEFLKQGIAEHGREIVEGILALEDAAVIRVNPVQSLVCPNCKLLMRGHPHYYGHCQYACCRGGQV</sequence>
<dbReference type="EMBL" id="VCKY01000171">
    <property type="protein sequence ID" value="TMR10951.1"/>
    <property type="molecule type" value="Genomic_DNA"/>
</dbReference>
<reference evidence="1 2" key="1">
    <citation type="submission" date="2019-05" db="EMBL/GenBank/DDBJ databases">
        <title>Draft genome sequence of Nonomuraea turkmeniaca DSM 43926.</title>
        <authorList>
            <person name="Saricaoglu S."/>
            <person name="Isik K."/>
        </authorList>
    </citation>
    <scope>NUCLEOTIDE SEQUENCE [LARGE SCALE GENOMIC DNA]</scope>
    <source>
        <strain evidence="1 2">DSM 43926</strain>
    </source>
</reference>
<accession>A0A5S4F468</accession>
<proteinExistence type="predicted"/>
<dbReference type="Proteomes" id="UP000309128">
    <property type="component" value="Unassembled WGS sequence"/>
</dbReference>
<comment type="caution">
    <text evidence="1">The sequence shown here is derived from an EMBL/GenBank/DDBJ whole genome shotgun (WGS) entry which is preliminary data.</text>
</comment>
<gene>
    <name evidence="1" type="ORF">ETD86_37495</name>
</gene>
<organism evidence="1 2">
    <name type="scientific">Nonomuraea turkmeniaca</name>
    <dbReference type="NCBI Taxonomy" id="103838"/>
    <lineage>
        <taxon>Bacteria</taxon>
        <taxon>Bacillati</taxon>
        <taxon>Actinomycetota</taxon>
        <taxon>Actinomycetes</taxon>
        <taxon>Streptosporangiales</taxon>
        <taxon>Streptosporangiaceae</taxon>
        <taxon>Nonomuraea</taxon>
    </lineage>
</organism>
<protein>
    <submittedName>
        <fullName evidence="1">Uncharacterized protein</fullName>
    </submittedName>
</protein>
<evidence type="ECO:0000313" key="1">
    <source>
        <dbReference type="EMBL" id="TMR10951.1"/>
    </source>
</evidence>